<evidence type="ECO:0000256" key="1">
    <source>
        <dbReference type="ARBA" id="ARBA00000707"/>
    </source>
</evidence>
<comment type="subcellular location">
    <subcellularLocation>
        <location evidence="2">Nucleus</location>
    </subcellularLocation>
</comment>
<evidence type="ECO:0000256" key="10">
    <source>
        <dbReference type="ARBA" id="ARBA00046227"/>
    </source>
</evidence>
<dbReference type="Gene3D" id="1.20.58.860">
    <property type="match status" value="1"/>
</dbReference>
<proteinExistence type="inferred from homology"/>
<dbReference type="GO" id="GO:0006511">
    <property type="term" value="P:ubiquitin-dependent protein catabolic process"/>
    <property type="evidence" value="ECO:0007669"/>
    <property type="project" value="UniProtKB-UniRule"/>
</dbReference>
<dbReference type="Pfam" id="PF18031">
    <property type="entry name" value="UCH_C"/>
    <property type="match status" value="1"/>
</dbReference>
<keyword evidence="8" id="KW-0156">Chromatin regulator</keyword>
<reference evidence="16" key="2">
    <citation type="submission" date="2023-03" db="EMBL/GenBank/DDBJ databases">
        <authorList>
            <person name="Inwood S.N."/>
            <person name="Skelly J.G."/>
            <person name="Guhlin J."/>
            <person name="Harrop T.W.R."/>
            <person name="Goldson S.G."/>
            <person name="Dearden P.K."/>
        </authorList>
    </citation>
    <scope>NUCLEOTIDE SEQUENCE</scope>
    <source>
        <strain evidence="16">Irish</strain>
        <tissue evidence="16">Whole body</tissue>
    </source>
</reference>
<dbReference type="PRINTS" id="PR00707">
    <property type="entry name" value="UBCTHYDRLASE"/>
</dbReference>
<dbReference type="Proteomes" id="UP001168990">
    <property type="component" value="Unassembled WGS sequence"/>
</dbReference>
<feature type="region of interest" description="Disordered" evidence="14">
    <location>
        <begin position="273"/>
        <end position="301"/>
    </location>
</feature>
<sequence>MPVDINRLTEGWLELESDPGLFTLLLEDFGVKGVQVEEIYDLQKSLEGPVYGFIFLFRWIEERRSRRKVVEQDESFVKDEEIVNNIFFAQQVVPNSCATHALLSVLLNCPNIHLGSTLSRLKLHTSGMCPENKGWAIGNTPELACAHNSHAMPQAKRRLDKNTGVSTGRFTGEAFHFVSYVPINGRLFELDGLKPYPMDHGPWKEHEEWTEQFRRVITDRLGISTGEQLQDIRFNLMAVVPDRRLAISHKLTMLKTNRQIVVEALQQLVKLSHHESTEKMHSDVDKTDTRSKNEDENKLETKHDTEMTLNAPSVNVEQLNDSSIEINQGSNNINSMKTESTTGNIEKVVMCALDYATPLRIQTSPAHSSSSTDTSSEIGSAFNSPTQAWGWNSGQNSPTSTKDFKKFVVIRVAGDEKNEAGLSRSLGNININGKRLVSDSGHLHKKVCLSGEVRIPHARVKTSNGDTVTEEKKVEKIDPKLCSKYPELFEPHTFAPKDLLALLKNLEHEINICETSLKDENDKRNKYKIDDCRRTHNYDEFICTFLSMLAQQGKLAELVQQHLTLKKHTSVTVNRVHRSSKKTDTRPNSSRRRRGRTKCKKRK</sequence>
<comment type="subunit">
    <text evidence="11">Catalytic component of the polycomb repressive deubiquitinase (PR-DUB) complex, at least composed of caly/calypso, Asx and sba (MBD5/6 homolog). The PR-DUB complex associates with nucleosomes to mediate deubiquitination of histone H2AK118ub1 substrates; the association requires the positively charged C-terminal tail of caly, probably due to direct binding of DNA. Interacts (via ULD domain) with Asx (via DEUBAD domain); the interaction produces a stable heterodimer with a composite binding site for ubiquitin. Homodimerizes (via coiled-coil hinge-region between the UCH and ULD domains) to mediate assembly of 2 copies of the caly-Asx heterodimer into a bisymmetric tetramer; dimerization enhances PR-DUB association with nucleosomes.</text>
</comment>
<evidence type="ECO:0000313" key="17">
    <source>
        <dbReference type="Proteomes" id="UP001168990"/>
    </source>
</evidence>
<dbReference type="GO" id="GO:0016579">
    <property type="term" value="P:protein deubiquitination"/>
    <property type="evidence" value="ECO:0007669"/>
    <property type="project" value="TreeGrafter"/>
</dbReference>
<evidence type="ECO:0000256" key="9">
    <source>
        <dbReference type="ARBA" id="ARBA00023242"/>
    </source>
</evidence>
<dbReference type="InterPro" id="IPR038765">
    <property type="entry name" value="Papain-like_cys_pep_sf"/>
</dbReference>
<evidence type="ECO:0000256" key="4">
    <source>
        <dbReference type="ARBA" id="ARBA00022670"/>
    </source>
</evidence>
<dbReference type="GO" id="GO:0005634">
    <property type="term" value="C:nucleus"/>
    <property type="evidence" value="ECO:0007669"/>
    <property type="project" value="UniProtKB-SubCell"/>
</dbReference>
<feature type="region of interest" description="Disordered" evidence="14">
    <location>
        <begin position="570"/>
        <end position="603"/>
    </location>
</feature>
<feature type="compositionally biased region" description="Basic residues" evidence="14">
    <location>
        <begin position="570"/>
        <end position="580"/>
    </location>
</feature>
<comment type="caution">
    <text evidence="16">The sequence shown here is derived from an EMBL/GenBank/DDBJ whole genome shotgun (WGS) entry which is preliminary data.</text>
</comment>
<feature type="active site" description="Proton donor" evidence="12">
    <location>
        <position position="176"/>
    </location>
</feature>
<evidence type="ECO:0000256" key="3">
    <source>
        <dbReference type="ARBA" id="ARBA00007182"/>
    </source>
</evidence>
<evidence type="ECO:0000259" key="15">
    <source>
        <dbReference type="PROSITE" id="PS52048"/>
    </source>
</evidence>
<evidence type="ECO:0000256" key="13">
    <source>
        <dbReference type="RuleBase" id="RU361215"/>
    </source>
</evidence>
<dbReference type="FunFam" id="1.20.58.860:FF:000006">
    <property type="entry name" value="Ubiquitin carboxyl-terminal hydrolase"/>
    <property type="match status" value="1"/>
</dbReference>
<evidence type="ECO:0000256" key="11">
    <source>
        <dbReference type="ARBA" id="ARBA00049710"/>
    </source>
</evidence>
<dbReference type="InterPro" id="IPR041507">
    <property type="entry name" value="UCH_C"/>
</dbReference>
<dbReference type="GO" id="GO:0004843">
    <property type="term" value="F:cysteine-type deubiquitinase activity"/>
    <property type="evidence" value="ECO:0007669"/>
    <property type="project" value="UniProtKB-UniRule"/>
</dbReference>
<organism evidence="16 17">
    <name type="scientific">Microctonus aethiopoides</name>
    <dbReference type="NCBI Taxonomy" id="144406"/>
    <lineage>
        <taxon>Eukaryota</taxon>
        <taxon>Metazoa</taxon>
        <taxon>Ecdysozoa</taxon>
        <taxon>Arthropoda</taxon>
        <taxon>Hexapoda</taxon>
        <taxon>Insecta</taxon>
        <taxon>Pterygota</taxon>
        <taxon>Neoptera</taxon>
        <taxon>Endopterygota</taxon>
        <taxon>Hymenoptera</taxon>
        <taxon>Apocrita</taxon>
        <taxon>Ichneumonoidea</taxon>
        <taxon>Braconidae</taxon>
        <taxon>Euphorinae</taxon>
        <taxon>Microctonus</taxon>
    </lineage>
</organism>
<dbReference type="EMBL" id="JAQQBS010000002">
    <property type="protein sequence ID" value="KAK0172461.1"/>
    <property type="molecule type" value="Genomic_DNA"/>
</dbReference>
<feature type="compositionally biased region" description="Basic residues" evidence="14">
    <location>
        <begin position="589"/>
        <end position="603"/>
    </location>
</feature>
<feature type="domain" description="UCH catalytic" evidence="15">
    <location>
        <begin position="11"/>
        <end position="241"/>
    </location>
</feature>
<evidence type="ECO:0000313" key="16">
    <source>
        <dbReference type="EMBL" id="KAK0172461.1"/>
    </source>
</evidence>
<keyword evidence="5 12" id="KW-0833">Ubl conjugation pathway</keyword>
<dbReference type="PROSITE" id="PS52048">
    <property type="entry name" value="UCH_DOMAIN"/>
    <property type="match status" value="1"/>
</dbReference>
<reference evidence="16" key="1">
    <citation type="journal article" date="2023" name="bioRxiv">
        <title>Scaffold-level genome assemblies of two parasitoid biocontrol wasps reveal the parthenogenesis mechanism and an associated novel virus.</title>
        <authorList>
            <person name="Inwood S."/>
            <person name="Skelly J."/>
            <person name="Guhlin J."/>
            <person name="Harrop T."/>
            <person name="Goldson S."/>
            <person name="Dearden P."/>
        </authorList>
    </citation>
    <scope>NUCLEOTIDE SEQUENCE</scope>
    <source>
        <strain evidence="16">Irish</strain>
        <tissue evidence="16">Whole body</tissue>
    </source>
</reference>
<dbReference type="GO" id="GO:0006325">
    <property type="term" value="P:chromatin organization"/>
    <property type="evidence" value="ECO:0007669"/>
    <property type="project" value="UniProtKB-KW"/>
</dbReference>
<name>A0AA39FN31_9HYME</name>
<dbReference type="CDD" id="cd09617">
    <property type="entry name" value="Peptidase_C12_UCH37_BAP1"/>
    <property type="match status" value="1"/>
</dbReference>
<dbReference type="PANTHER" id="PTHR10589:SF28">
    <property type="entry name" value="UBIQUITIN CARBOXYL-TERMINAL HYDROLASE BAP1"/>
    <property type="match status" value="1"/>
</dbReference>
<dbReference type="Pfam" id="PF01088">
    <property type="entry name" value="Peptidase_C12"/>
    <property type="match status" value="1"/>
</dbReference>
<dbReference type="PROSITE" id="PS52049">
    <property type="entry name" value="ULD"/>
    <property type="match status" value="1"/>
</dbReference>
<feature type="site" description="Important for enzyme activity" evidence="12">
    <location>
        <position position="191"/>
    </location>
</feature>
<dbReference type="PANTHER" id="PTHR10589">
    <property type="entry name" value="UBIQUITIN CARBOXYL-TERMINAL HYDROLASE"/>
    <property type="match status" value="1"/>
</dbReference>
<keyword evidence="17" id="KW-1185">Reference proteome</keyword>
<dbReference type="FunFam" id="3.40.532.10:FF:000002">
    <property type="entry name" value="Ubiquitin carboxyl-terminal hydrolase"/>
    <property type="match status" value="1"/>
</dbReference>
<comment type="catalytic activity">
    <reaction evidence="1 12 13">
        <text>Thiol-dependent hydrolysis of ester, thioester, amide, peptide and isopeptide bonds formed by the C-terminal Gly of ubiquitin (a 76-residue protein attached to proteins as an intracellular targeting signal).</text>
        <dbReference type="EC" id="3.4.19.12"/>
    </reaction>
</comment>
<keyword evidence="7 12" id="KW-0788">Thiol protease</keyword>
<dbReference type="InterPro" id="IPR036959">
    <property type="entry name" value="Peptidase_C12_UCH_sf"/>
</dbReference>
<feature type="site" description="Transition state stabilizer" evidence="12">
    <location>
        <position position="91"/>
    </location>
</feature>
<comment type="similarity">
    <text evidence="3">Belongs to the peptidase C12 family. BAP1 subfamily.</text>
</comment>
<dbReference type="SUPFAM" id="SSF54001">
    <property type="entry name" value="Cysteine proteinases"/>
    <property type="match status" value="1"/>
</dbReference>
<evidence type="ECO:0000256" key="5">
    <source>
        <dbReference type="ARBA" id="ARBA00022786"/>
    </source>
</evidence>
<evidence type="ECO:0000256" key="6">
    <source>
        <dbReference type="ARBA" id="ARBA00022801"/>
    </source>
</evidence>
<protein>
    <recommendedName>
        <fullName evidence="13">Ubiquitin carboxyl-terminal hydrolase</fullName>
        <ecNumber evidence="13">3.4.19.12</ecNumber>
    </recommendedName>
</protein>
<dbReference type="Gene3D" id="3.40.532.10">
    <property type="entry name" value="Peptidase C12, ubiquitin carboxyl-terminal hydrolase"/>
    <property type="match status" value="1"/>
</dbReference>
<gene>
    <name evidence="16" type="ORF">PV328_005775</name>
</gene>
<comment type="function">
    <text evidence="10">Catalytic component of the polycomb repressive deubiquitinase (PR-DUB) complex, a complex that specifically mediates deubiquitination of histone H2A monoubiquitinated at 'Lys-119' (H2AK118ub1). Mediates bisymmetric organization of the PR-DUB complex and is involved in association with nucleosomes to mediate deubiquitination. Does not deubiquitinate monoubiquitinated histone H2B. Required to maintain the transcriptionally repressive state of homeotic genes throughout development. The PR-DUB complex has weak or no activity toward 'Lys-48'- and 'Lys-63'-linked polyubiquitin chains. Polycomb group (PcG) protein.</text>
</comment>
<evidence type="ECO:0000256" key="8">
    <source>
        <dbReference type="ARBA" id="ARBA00022853"/>
    </source>
</evidence>
<dbReference type="EC" id="3.4.19.12" evidence="13"/>
<dbReference type="GO" id="GO:0005737">
    <property type="term" value="C:cytoplasm"/>
    <property type="evidence" value="ECO:0007669"/>
    <property type="project" value="TreeGrafter"/>
</dbReference>
<evidence type="ECO:0000256" key="12">
    <source>
        <dbReference type="PROSITE-ProRule" id="PRU01393"/>
    </source>
</evidence>
<accession>A0AA39FN31</accession>
<keyword evidence="4 12" id="KW-0645">Protease</keyword>
<feature type="active site" description="Nucleophile" evidence="12">
    <location>
        <position position="97"/>
    </location>
</feature>
<evidence type="ECO:0000256" key="2">
    <source>
        <dbReference type="ARBA" id="ARBA00004123"/>
    </source>
</evidence>
<evidence type="ECO:0000256" key="14">
    <source>
        <dbReference type="SAM" id="MobiDB-lite"/>
    </source>
</evidence>
<dbReference type="InterPro" id="IPR001578">
    <property type="entry name" value="Peptidase_C12_UCH"/>
</dbReference>
<keyword evidence="6 12" id="KW-0378">Hydrolase</keyword>
<dbReference type="AlphaFoldDB" id="A0AA39FN31"/>
<keyword evidence="9" id="KW-0539">Nucleus</keyword>
<evidence type="ECO:0000256" key="7">
    <source>
        <dbReference type="ARBA" id="ARBA00022807"/>
    </source>
</evidence>